<dbReference type="SMART" id="SM00342">
    <property type="entry name" value="HTH_ARAC"/>
    <property type="match status" value="1"/>
</dbReference>
<dbReference type="PANTHER" id="PTHR46796">
    <property type="entry name" value="HTH-TYPE TRANSCRIPTIONAL ACTIVATOR RHAS-RELATED"/>
    <property type="match status" value="1"/>
</dbReference>
<dbReference type="InterPro" id="IPR037923">
    <property type="entry name" value="HTH-like"/>
</dbReference>
<dbReference type="OrthoDB" id="9813413at2"/>
<protein>
    <submittedName>
        <fullName evidence="6">AraC family transcriptional regulator</fullName>
    </submittedName>
</protein>
<dbReference type="AlphaFoldDB" id="A0A371JQV4"/>
<feature type="domain" description="HTH araC/xylS-type" evidence="5">
    <location>
        <begin position="154"/>
        <end position="256"/>
    </location>
</feature>
<dbReference type="SUPFAM" id="SSF46689">
    <property type="entry name" value="Homeodomain-like"/>
    <property type="match status" value="2"/>
</dbReference>
<dbReference type="InterPro" id="IPR018060">
    <property type="entry name" value="HTH_AraC"/>
</dbReference>
<dbReference type="InterPro" id="IPR009057">
    <property type="entry name" value="Homeodomain-like_sf"/>
</dbReference>
<dbReference type="GO" id="GO:0043565">
    <property type="term" value="F:sequence-specific DNA binding"/>
    <property type="evidence" value="ECO:0007669"/>
    <property type="project" value="InterPro"/>
</dbReference>
<gene>
    <name evidence="6" type="ORF">DX873_11090</name>
</gene>
<sequence>MNTNKYFKLSLLDGLELLDARNHTLDFPFHTHDSYNISLIFKNIFNIKLGDKTLMAPRGSIAITNPSELHATPCDPIHGTSFFTFYIPTDIIKHLNDNRPVFFRNKIIENPSIFNQLYYLSLNHQNNLIDFEKKLLFILKILIQKYSLVEEFCRTSVRLLNDCIEEIDICDNFSLEKTAQKFGVNKFKFLRLFKQETGLTPTNFILLKRINRSKELLLKEESILDVAIASGFYDSSHFHRNFIKYTGITPSEYHRVVKLCNNVQ</sequence>
<evidence type="ECO:0000256" key="2">
    <source>
        <dbReference type="ARBA" id="ARBA00023125"/>
    </source>
</evidence>
<keyword evidence="1" id="KW-0805">Transcription regulation</keyword>
<reference evidence="6 7" key="1">
    <citation type="submission" date="2018-08" db="EMBL/GenBank/DDBJ databases">
        <title>Muricauda nanhaiensis sp. nov., isolated from seawater of the South China Sea.</title>
        <authorList>
            <person name="Dang Y."/>
        </authorList>
    </citation>
    <scope>NUCLEOTIDE SEQUENCE [LARGE SCALE GENOMIC DNA]</scope>
    <source>
        <strain evidence="6 7">SM1704</strain>
    </source>
</reference>
<dbReference type="Proteomes" id="UP000261828">
    <property type="component" value="Unassembled WGS sequence"/>
</dbReference>
<evidence type="ECO:0000256" key="1">
    <source>
        <dbReference type="ARBA" id="ARBA00023015"/>
    </source>
</evidence>
<dbReference type="InterPro" id="IPR003313">
    <property type="entry name" value="AraC-bd"/>
</dbReference>
<dbReference type="Gene3D" id="1.10.10.60">
    <property type="entry name" value="Homeodomain-like"/>
    <property type="match status" value="2"/>
</dbReference>
<dbReference type="EMBL" id="QTJX01000002">
    <property type="protein sequence ID" value="RDY59888.1"/>
    <property type="molecule type" value="Genomic_DNA"/>
</dbReference>
<name>A0A371JQV4_9FLAO</name>
<dbReference type="Pfam" id="PF12833">
    <property type="entry name" value="HTH_18"/>
    <property type="match status" value="1"/>
</dbReference>
<dbReference type="Pfam" id="PF02311">
    <property type="entry name" value="AraC_binding"/>
    <property type="match status" value="1"/>
</dbReference>
<evidence type="ECO:0000256" key="3">
    <source>
        <dbReference type="ARBA" id="ARBA00023159"/>
    </source>
</evidence>
<evidence type="ECO:0000259" key="5">
    <source>
        <dbReference type="PROSITE" id="PS01124"/>
    </source>
</evidence>
<dbReference type="PROSITE" id="PS00041">
    <property type="entry name" value="HTH_ARAC_FAMILY_1"/>
    <property type="match status" value="1"/>
</dbReference>
<evidence type="ECO:0000313" key="7">
    <source>
        <dbReference type="Proteomes" id="UP000261828"/>
    </source>
</evidence>
<dbReference type="RefSeq" id="WP_116184499.1">
    <property type="nucleotide sequence ID" value="NZ_QTJX01000002.1"/>
</dbReference>
<organism evidence="6 7">
    <name type="scientific">Flagellimonas nanhaiensis</name>
    <dbReference type="NCBI Taxonomy" id="2292706"/>
    <lineage>
        <taxon>Bacteria</taxon>
        <taxon>Pseudomonadati</taxon>
        <taxon>Bacteroidota</taxon>
        <taxon>Flavobacteriia</taxon>
        <taxon>Flavobacteriales</taxon>
        <taxon>Flavobacteriaceae</taxon>
        <taxon>Flagellimonas</taxon>
    </lineage>
</organism>
<keyword evidence="3" id="KW-0010">Activator</keyword>
<dbReference type="InterPro" id="IPR020449">
    <property type="entry name" value="Tscrpt_reg_AraC-type_HTH"/>
</dbReference>
<proteinExistence type="predicted"/>
<dbReference type="InterPro" id="IPR018062">
    <property type="entry name" value="HTH_AraC-typ_CS"/>
</dbReference>
<evidence type="ECO:0000256" key="4">
    <source>
        <dbReference type="ARBA" id="ARBA00023163"/>
    </source>
</evidence>
<dbReference type="PRINTS" id="PR00032">
    <property type="entry name" value="HTHARAC"/>
</dbReference>
<evidence type="ECO:0000313" key="6">
    <source>
        <dbReference type="EMBL" id="RDY59888.1"/>
    </source>
</evidence>
<accession>A0A371JQV4</accession>
<dbReference type="PROSITE" id="PS01124">
    <property type="entry name" value="HTH_ARAC_FAMILY_2"/>
    <property type="match status" value="1"/>
</dbReference>
<dbReference type="SUPFAM" id="SSF51215">
    <property type="entry name" value="Regulatory protein AraC"/>
    <property type="match status" value="1"/>
</dbReference>
<dbReference type="InterPro" id="IPR050204">
    <property type="entry name" value="AraC_XylS_family_regulators"/>
</dbReference>
<keyword evidence="2" id="KW-0238">DNA-binding</keyword>
<keyword evidence="4" id="KW-0804">Transcription</keyword>
<dbReference type="GO" id="GO:0003700">
    <property type="term" value="F:DNA-binding transcription factor activity"/>
    <property type="evidence" value="ECO:0007669"/>
    <property type="project" value="InterPro"/>
</dbReference>
<comment type="caution">
    <text evidence="6">The sequence shown here is derived from an EMBL/GenBank/DDBJ whole genome shotgun (WGS) entry which is preliminary data.</text>
</comment>
<keyword evidence="7" id="KW-1185">Reference proteome</keyword>